<protein>
    <submittedName>
        <fullName evidence="2">Uncharacterized protein</fullName>
    </submittedName>
</protein>
<evidence type="ECO:0000256" key="1">
    <source>
        <dbReference type="SAM" id="MobiDB-lite"/>
    </source>
</evidence>
<keyword evidence="3" id="KW-1185">Reference proteome</keyword>
<reference evidence="2" key="1">
    <citation type="submission" date="2023-08" db="EMBL/GenBank/DDBJ databases">
        <authorList>
            <person name="Alioto T."/>
            <person name="Alioto T."/>
            <person name="Gomez Garrido J."/>
        </authorList>
    </citation>
    <scope>NUCLEOTIDE SEQUENCE</scope>
</reference>
<evidence type="ECO:0000313" key="3">
    <source>
        <dbReference type="Proteomes" id="UP001162480"/>
    </source>
</evidence>
<proteinExistence type="predicted"/>
<evidence type="ECO:0000313" key="2">
    <source>
        <dbReference type="EMBL" id="CAI9743753.1"/>
    </source>
</evidence>
<sequence>MFPNTTYRKMRDCIHTGEKPYQCESKSFSKNSHLTKHKNQDGAIESTKASPQTTDHGNADAFSCLPTWDNVSDREESDEDMGMVCTIKVLSLQIKPMDSNILCRESGKDPVITTVMRYVCEGWPPKHNVTNDEVETFQMLSYALSIYQGCLIHGSRGVVP</sequence>
<organism evidence="2 3">
    <name type="scientific">Octopus vulgaris</name>
    <name type="common">Common octopus</name>
    <dbReference type="NCBI Taxonomy" id="6645"/>
    <lineage>
        <taxon>Eukaryota</taxon>
        <taxon>Metazoa</taxon>
        <taxon>Spiralia</taxon>
        <taxon>Lophotrochozoa</taxon>
        <taxon>Mollusca</taxon>
        <taxon>Cephalopoda</taxon>
        <taxon>Coleoidea</taxon>
        <taxon>Octopodiformes</taxon>
        <taxon>Octopoda</taxon>
        <taxon>Incirrata</taxon>
        <taxon>Octopodidae</taxon>
        <taxon>Octopus</taxon>
    </lineage>
</organism>
<dbReference type="EMBL" id="OX597842">
    <property type="protein sequence ID" value="CAI9743753.1"/>
    <property type="molecule type" value="Genomic_DNA"/>
</dbReference>
<dbReference type="AlphaFoldDB" id="A0AA36FRN3"/>
<feature type="compositionally biased region" description="Polar residues" evidence="1">
    <location>
        <begin position="47"/>
        <end position="56"/>
    </location>
</feature>
<dbReference type="InterPro" id="IPR036236">
    <property type="entry name" value="Znf_C2H2_sf"/>
</dbReference>
<feature type="region of interest" description="Disordered" evidence="1">
    <location>
        <begin position="28"/>
        <end position="56"/>
    </location>
</feature>
<gene>
    <name evidence="2" type="ORF">OCTVUL_1B016472</name>
</gene>
<name>A0AA36FRN3_OCTVU</name>
<dbReference type="SUPFAM" id="SSF57667">
    <property type="entry name" value="beta-beta-alpha zinc fingers"/>
    <property type="match status" value="1"/>
</dbReference>
<dbReference type="Proteomes" id="UP001162480">
    <property type="component" value="Chromosome 29"/>
</dbReference>
<dbReference type="Gene3D" id="3.30.160.60">
    <property type="entry name" value="Classic Zinc Finger"/>
    <property type="match status" value="1"/>
</dbReference>
<accession>A0AA36FRN3</accession>